<dbReference type="InterPro" id="IPR036397">
    <property type="entry name" value="RNaseH_sf"/>
</dbReference>
<dbReference type="InterPro" id="IPR012337">
    <property type="entry name" value="RNaseH-like_sf"/>
</dbReference>
<proteinExistence type="predicted"/>
<keyword evidence="1" id="KW-0479">Metal-binding</keyword>
<feature type="region of interest" description="Disordered" evidence="3">
    <location>
        <begin position="425"/>
        <end position="462"/>
    </location>
</feature>
<dbReference type="InterPro" id="IPR025724">
    <property type="entry name" value="GAG-pre-integrase_dom"/>
</dbReference>
<sequence>MTGNRSQLMNFVSKFIGTVRFWNDHIARIMRYGDYQLGNVTISKVNYVEGLGHNLFSVGQFCDGDLEVAFQKNTCFIRNLEGIDLLSGSRDTKLYTISLDDILKTSPICLLSKASNTKSWLWHRRLSHLNFGKSKKSFHRPKAEETNQEKLYLLHMDLYGLMRVASINGKRTKYEAPEAIIKCIKNIQVRLNATVRNVRIDNGTESVNQTLREVYENVGISYQTFVARTPQQNGFVERRNRTLIEVARTMLIFSKALLFLWAEAINTACYTQNRSIIRRRYNKTPYELMQDKKPDLSFFHVFGALCYPTNDNDGLGKLDAKADIGIFVGYAPAKKAFRIYNKRTQKIIETIHVSFDELTAMASEQFSSGPRLHSMTSTTSNDWDYLFQPMFDEYFTPPAIDVPLVQKGAALRFVDLAHSPVSTSIDQDASSLKSPKTPIFHDDPLNESPHEESTPQGSSSNVRQTHTLFEHLGKWTKDNPIENMIGDPSRSVSTRKQLKTDAMWCFFDAFLTSVEPKSFKQAMTEPSWIDAMQEEIHEVKMLQVWELVPCPDKVLLIKLKRIYKVKTDEFGGVLKNKARLVSQGFRQEEGINFEESFAPVSKIEAIRAVDPTLFTRQAGNDLLLVQIYVDDIIFASTNTAMCNEFSHQMTTKFKMSMMGQMSFFLGLQISQSPRGIFINQSKYASKIVKKYGMLSTDSVDTSLVEKSKLDEDLQGKQVDATLYRDMIGSLMYLASSRPDLIHAVCLYADHAGCQDTRCSTSGSAQFLGEKLVSWSSKKQKCTSISSTKAEYIVLSGCSAQILWMRSQLTDYGFQFNKIPLYCDNKSVIALCCNNVQHSRAKHIDVHYHFIKEQV</sequence>
<dbReference type="Pfam" id="PF25597">
    <property type="entry name" value="SH3_retrovirus"/>
    <property type="match status" value="1"/>
</dbReference>
<reference evidence="5" key="1">
    <citation type="journal article" date="2022" name="Int. J. Mol. Sci.">
        <title>Draft Genome of Tanacetum Coccineum: Genomic Comparison of Closely Related Tanacetum-Family Plants.</title>
        <authorList>
            <person name="Yamashiro T."/>
            <person name="Shiraishi A."/>
            <person name="Nakayama K."/>
            <person name="Satake H."/>
        </authorList>
    </citation>
    <scope>NUCLEOTIDE SEQUENCE</scope>
</reference>
<evidence type="ECO:0000256" key="1">
    <source>
        <dbReference type="ARBA" id="ARBA00022723"/>
    </source>
</evidence>
<dbReference type="Proteomes" id="UP001151760">
    <property type="component" value="Unassembled WGS sequence"/>
</dbReference>
<evidence type="ECO:0000313" key="6">
    <source>
        <dbReference type="Proteomes" id="UP001151760"/>
    </source>
</evidence>
<accession>A0ABQ5FJ29</accession>
<dbReference type="SUPFAM" id="SSF56672">
    <property type="entry name" value="DNA/RNA polymerases"/>
    <property type="match status" value="1"/>
</dbReference>
<dbReference type="PANTHER" id="PTHR42648">
    <property type="entry name" value="TRANSPOSASE, PUTATIVE-RELATED"/>
    <property type="match status" value="1"/>
</dbReference>
<organism evidence="5 6">
    <name type="scientific">Tanacetum coccineum</name>
    <dbReference type="NCBI Taxonomy" id="301880"/>
    <lineage>
        <taxon>Eukaryota</taxon>
        <taxon>Viridiplantae</taxon>
        <taxon>Streptophyta</taxon>
        <taxon>Embryophyta</taxon>
        <taxon>Tracheophyta</taxon>
        <taxon>Spermatophyta</taxon>
        <taxon>Magnoliopsida</taxon>
        <taxon>eudicotyledons</taxon>
        <taxon>Gunneridae</taxon>
        <taxon>Pentapetalae</taxon>
        <taxon>asterids</taxon>
        <taxon>campanulids</taxon>
        <taxon>Asterales</taxon>
        <taxon>Asteraceae</taxon>
        <taxon>Asteroideae</taxon>
        <taxon>Anthemideae</taxon>
        <taxon>Anthemidinae</taxon>
        <taxon>Tanacetum</taxon>
    </lineage>
</organism>
<keyword evidence="2" id="KW-0378">Hydrolase</keyword>
<dbReference type="InterPro" id="IPR043502">
    <property type="entry name" value="DNA/RNA_pol_sf"/>
</dbReference>
<evidence type="ECO:0000256" key="2">
    <source>
        <dbReference type="ARBA" id="ARBA00022801"/>
    </source>
</evidence>
<dbReference type="Gene3D" id="3.30.420.10">
    <property type="entry name" value="Ribonuclease H-like superfamily/Ribonuclease H"/>
    <property type="match status" value="1"/>
</dbReference>
<comment type="caution">
    <text evidence="5">The sequence shown here is derived from an EMBL/GenBank/DDBJ whole genome shotgun (WGS) entry which is preliminary data.</text>
</comment>
<dbReference type="InterPro" id="IPR039537">
    <property type="entry name" value="Retrotran_Ty1/copia-like"/>
</dbReference>
<keyword evidence="6" id="KW-1185">Reference proteome</keyword>
<dbReference type="Pfam" id="PF13976">
    <property type="entry name" value="gag_pre-integrs"/>
    <property type="match status" value="1"/>
</dbReference>
<dbReference type="EMBL" id="BQNB010017424">
    <property type="protein sequence ID" value="GJT63023.1"/>
    <property type="molecule type" value="Genomic_DNA"/>
</dbReference>
<feature type="compositionally biased region" description="Polar residues" evidence="3">
    <location>
        <begin position="425"/>
        <end position="434"/>
    </location>
</feature>
<feature type="compositionally biased region" description="Basic and acidic residues" evidence="3">
    <location>
        <begin position="439"/>
        <end position="453"/>
    </location>
</feature>
<evidence type="ECO:0000313" key="5">
    <source>
        <dbReference type="EMBL" id="GJT63023.1"/>
    </source>
</evidence>
<dbReference type="PANTHER" id="PTHR42648:SF32">
    <property type="entry name" value="RIBONUCLEASE H-LIKE DOMAIN, GAG-PRE-INTEGRASE DOMAIN PROTEIN-RELATED"/>
    <property type="match status" value="1"/>
</dbReference>
<dbReference type="InterPro" id="IPR001584">
    <property type="entry name" value="Integrase_cat-core"/>
</dbReference>
<dbReference type="Pfam" id="PF07727">
    <property type="entry name" value="RVT_2"/>
    <property type="match status" value="2"/>
</dbReference>
<evidence type="ECO:0000256" key="3">
    <source>
        <dbReference type="SAM" id="MobiDB-lite"/>
    </source>
</evidence>
<name>A0ABQ5FJ29_9ASTR</name>
<protein>
    <submittedName>
        <fullName evidence="5">Ribonuclease H-like domain-containing protein</fullName>
    </submittedName>
</protein>
<gene>
    <name evidence="5" type="ORF">Tco_1006556</name>
</gene>
<evidence type="ECO:0000259" key="4">
    <source>
        <dbReference type="PROSITE" id="PS50994"/>
    </source>
</evidence>
<dbReference type="InterPro" id="IPR057670">
    <property type="entry name" value="SH3_retrovirus"/>
</dbReference>
<dbReference type="PROSITE" id="PS50994">
    <property type="entry name" value="INTEGRASE"/>
    <property type="match status" value="1"/>
</dbReference>
<reference evidence="5" key="2">
    <citation type="submission" date="2022-01" db="EMBL/GenBank/DDBJ databases">
        <authorList>
            <person name="Yamashiro T."/>
            <person name="Shiraishi A."/>
            <person name="Satake H."/>
            <person name="Nakayama K."/>
        </authorList>
    </citation>
    <scope>NUCLEOTIDE SEQUENCE</scope>
</reference>
<dbReference type="CDD" id="cd09272">
    <property type="entry name" value="RNase_HI_RT_Ty1"/>
    <property type="match status" value="1"/>
</dbReference>
<dbReference type="InterPro" id="IPR013103">
    <property type="entry name" value="RVT_2"/>
</dbReference>
<dbReference type="SUPFAM" id="SSF53098">
    <property type="entry name" value="Ribonuclease H-like"/>
    <property type="match status" value="1"/>
</dbReference>
<feature type="domain" description="Integrase catalytic" evidence="4">
    <location>
        <begin position="103"/>
        <end position="293"/>
    </location>
</feature>